<reference evidence="2" key="1">
    <citation type="submission" date="2017-05" db="UniProtKB">
        <authorList>
            <consortium name="EnsemblMetazoa"/>
        </authorList>
    </citation>
    <scope>IDENTIFICATION</scope>
</reference>
<sequence length="65" mass="7460">MIEATKEIERGDSDHRNVPHSPIKMISFYLKEREEEGGEIMIGPPLVGGGGVDQWRIRDQTQLRR</sequence>
<dbReference type="InParanoid" id="A0A1X7ULV3"/>
<dbReference type="AlphaFoldDB" id="A0A1X7ULV3"/>
<dbReference type="EnsemblMetazoa" id="Aqu2.1.28631_001">
    <property type="protein sequence ID" value="Aqu2.1.28631_001"/>
    <property type="gene ID" value="Aqu2.1.28631"/>
</dbReference>
<proteinExistence type="predicted"/>
<feature type="compositionally biased region" description="Basic and acidic residues" evidence="1">
    <location>
        <begin position="1"/>
        <end position="17"/>
    </location>
</feature>
<organism evidence="2">
    <name type="scientific">Amphimedon queenslandica</name>
    <name type="common">Sponge</name>
    <dbReference type="NCBI Taxonomy" id="400682"/>
    <lineage>
        <taxon>Eukaryota</taxon>
        <taxon>Metazoa</taxon>
        <taxon>Porifera</taxon>
        <taxon>Demospongiae</taxon>
        <taxon>Heteroscleromorpha</taxon>
        <taxon>Haplosclerida</taxon>
        <taxon>Niphatidae</taxon>
        <taxon>Amphimedon</taxon>
    </lineage>
</organism>
<name>A0A1X7ULV3_AMPQE</name>
<accession>A0A1X7ULV3</accession>
<evidence type="ECO:0000256" key="1">
    <source>
        <dbReference type="SAM" id="MobiDB-lite"/>
    </source>
</evidence>
<protein>
    <submittedName>
        <fullName evidence="2">Uncharacterized protein</fullName>
    </submittedName>
</protein>
<feature type="region of interest" description="Disordered" evidence="1">
    <location>
        <begin position="1"/>
        <end position="20"/>
    </location>
</feature>
<evidence type="ECO:0000313" key="2">
    <source>
        <dbReference type="EnsemblMetazoa" id="Aqu2.1.28631_001"/>
    </source>
</evidence>